<evidence type="ECO:0000259" key="4">
    <source>
        <dbReference type="PROSITE" id="PS50177"/>
    </source>
</evidence>
<dbReference type="PROSITE" id="PS50177">
    <property type="entry name" value="NTF2_DOMAIN"/>
    <property type="match status" value="1"/>
</dbReference>
<dbReference type="InterPro" id="IPR045875">
    <property type="entry name" value="NTF2"/>
</dbReference>
<dbReference type="FunFam" id="3.10.450.50:FF:000005">
    <property type="entry name" value="Nuclear transport factor 2"/>
    <property type="match status" value="1"/>
</dbReference>
<name>A0A1X0RB02_RHIZD</name>
<comment type="subcellular location">
    <subcellularLocation>
        <location evidence="3">Cytoplasm</location>
    </subcellularLocation>
    <subcellularLocation>
        <location evidence="3">Nucleus</location>
    </subcellularLocation>
</comment>
<dbReference type="CDD" id="cd00780">
    <property type="entry name" value="NTF2"/>
    <property type="match status" value="1"/>
</dbReference>
<sequence>MADINTLATQFVNFYYDTFDSNRSNLQGLYRDNSMLTFEGTPVQGAAAITEKLTTLPFQRVQHKVTTIDVQPSGPNNSLIVTVSGMLVVDDSPNPLMFFQTFQLISENNAYYVLNDIFRLNYG</sequence>
<dbReference type="OrthoDB" id="6507044at2759"/>
<evidence type="ECO:0000256" key="3">
    <source>
        <dbReference type="RuleBase" id="RU369002"/>
    </source>
</evidence>
<comment type="function">
    <text evidence="3">Has a role in nuclear-cytoplasmic transport of proteins and mRNAs.</text>
</comment>
<dbReference type="GO" id="GO:0051028">
    <property type="term" value="P:mRNA transport"/>
    <property type="evidence" value="ECO:0007669"/>
    <property type="project" value="UniProtKB-UniRule"/>
</dbReference>
<dbReference type="GO" id="GO:0005635">
    <property type="term" value="C:nuclear envelope"/>
    <property type="evidence" value="ECO:0007669"/>
    <property type="project" value="UniProtKB-ARBA"/>
</dbReference>
<dbReference type="Gene3D" id="3.10.450.50">
    <property type="match status" value="1"/>
</dbReference>
<keyword evidence="3" id="KW-0653">Protein transport</keyword>
<dbReference type="GO" id="GO:0005737">
    <property type="term" value="C:cytoplasm"/>
    <property type="evidence" value="ECO:0007669"/>
    <property type="project" value="UniProtKB-SubCell"/>
</dbReference>
<dbReference type="Proteomes" id="UP000242414">
    <property type="component" value="Unassembled WGS sequence"/>
</dbReference>
<keyword evidence="1 3" id="KW-0963">Cytoplasm</keyword>
<dbReference type="AlphaFoldDB" id="A0A1X0RB02"/>
<evidence type="ECO:0000313" key="5">
    <source>
        <dbReference type="EMBL" id="ORE09203.1"/>
    </source>
</evidence>
<organism evidence="5">
    <name type="scientific">Rhizopus microsporus var. microsporus</name>
    <dbReference type="NCBI Taxonomy" id="86635"/>
    <lineage>
        <taxon>Eukaryota</taxon>
        <taxon>Fungi</taxon>
        <taxon>Fungi incertae sedis</taxon>
        <taxon>Mucoromycota</taxon>
        <taxon>Mucoromycotina</taxon>
        <taxon>Mucoromycetes</taxon>
        <taxon>Mucorales</taxon>
        <taxon>Mucorineae</taxon>
        <taxon>Rhizopodaceae</taxon>
        <taxon>Rhizopus</taxon>
    </lineage>
</organism>
<dbReference type="PANTHER" id="PTHR12612">
    <property type="entry name" value="NUCLEAR TRANSPORT FACTOR 2"/>
    <property type="match status" value="1"/>
</dbReference>
<evidence type="ECO:0000256" key="1">
    <source>
        <dbReference type="ARBA" id="ARBA00022490"/>
    </source>
</evidence>
<feature type="domain" description="NTF2" evidence="4">
    <location>
        <begin position="7"/>
        <end position="120"/>
    </location>
</feature>
<protein>
    <recommendedName>
        <fullName evidence="2 3">Nuclear transport factor 2</fullName>
        <shortName evidence="3">NTF-2</shortName>
    </recommendedName>
</protein>
<dbReference type="EMBL" id="KV921878">
    <property type="protein sequence ID" value="ORE09203.1"/>
    <property type="molecule type" value="Genomic_DNA"/>
</dbReference>
<dbReference type="VEuPathDB" id="FungiDB:BCV72DRAFT_202019"/>
<dbReference type="GO" id="GO:0006606">
    <property type="term" value="P:protein import into nucleus"/>
    <property type="evidence" value="ECO:0007669"/>
    <property type="project" value="UniProtKB-ARBA"/>
</dbReference>
<proteinExistence type="predicted"/>
<dbReference type="InterPro" id="IPR032710">
    <property type="entry name" value="NTF2-like_dom_sf"/>
</dbReference>
<keyword evidence="3" id="KW-0539">Nucleus</keyword>
<dbReference type="Pfam" id="PF02136">
    <property type="entry name" value="NTF2"/>
    <property type="match status" value="1"/>
</dbReference>
<gene>
    <name evidence="5" type="ORF">BCV72DRAFT_202019</name>
</gene>
<reference evidence="5" key="1">
    <citation type="journal article" date="2016" name="Proc. Natl. Acad. Sci. U.S.A.">
        <title>Lipid metabolic changes in an early divergent fungus govern the establishment of a mutualistic symbiosis with endobacteria.</title>
        <authorList>
            <person name="Lastovetsky O.A."/>
            <person name="Gaspar M.L."/>
            <person name="Mondo S.J."/>
            <person name="LaButti K.M."/>
            <person name="Sandor L."/>
            <person name="Grigoriev I.V."/>
            <person name="Henry S.A."/>
            <person name="Pawlowska T.E."/>
        </authorList>
    </citation>
    <scope>NUCLEOTIDE SEQUENCE [LARGE SCALE GENOMIC DNA]</scope>
    <source>
        <strain evidence="5">ATCC 52814</strain>
    </source>
</reference>
<dbReference type="InterPro" id="IPR002075">
    <property type="entry name" value="NTF2_dom"/>
</dbReference>
<dbReference type="SUPFAM" id="SSF54427">
    <property type="entry name" value="NTF2-like"/>
    <property type="match status" value="1"/>
</dbReference>
<accession>A0A1X0RB02</accession>
<dbReference type="InterPro" id="IPR018222">
    <property type="entry name" value="Nuclear_transport_factor_2_euk"/>
</dbReference>
<keyword evidence="3" id="KW-0813">Transport</keyword>
<evidence type="ECO:0000256" key="2">
    <source>
        <dbReference type="ARBA" id="ARBA00026247"/>
    </source>
</evidence>